<dbReference type="InterPro" id="IPR000524">
    <property type="entry name" value="Tscrpt_reg_HTH_GntR"/>
</dbReference>
<dbReference type="InterPro" id="IPR036388">
    <property type="entry name" value="WH-like_DNA-bd_sf"/>
</dbReference>
<reference evidence="5 6" key="1">
    <citation type="submission" date="2017-10" db="EMBL/GenBank/DDBJ databases">
        <title>Two draft genome sequences of Pusillimonas sp. strains isolated from a nitrate- and radionuclide-contaminated groundwater in Russia.</title>
        <authorList>
            <person name="Grouzdev D.S."/>
            <person name="Tourova T.P."/>
            <person name="Goeva M.A."/>
            <person name="Babich T.L."/>
            <person name="Sokolova D.S."/>
            <person name="Abdullin R."/>
            <person name="Poltaraus A.B."/>
            <person name="Toshchakov S.V."/>
            <person name="Nazina T.N."/>
        </authorList>
    </citation>
    <scope>NUCLEOTIDE SEQUENCE [LARGE SCALE GENOMIC DNA]</scope>
    <source>
        <strain evidence="5 6">JR1/69-3-13</strain>
    </source>
</reference>
<accession>A0A2N4U3G9</accession>
<dbReference type="InterPro" id="IPR008920">
    <property type="entry name" value="TF_FadR/GntR_C"/>
</dbReference>
<dbReference type="EMBL" id="PDNW01000010">
    <property type="protein sequence ID" value="PLC49547.1"/>
    <property type="molecule type" value="Genomic_DNA"/>
</dbReference>
<dbReference type="Pfam" id="PF00392">
    <property type="entry name" value="GntR"/>
    <property type="match status" value="1"/>
</dbReference>
<sequence length="230" mass="26723">MTKEKDELTTRTMIALLRLIEQRNYAPGERLPSERELAERFGVGRGVLREVLSKLEGLRYLERRPNSGIYLNITPECISLETLSLFSGLELALSDERLAQAIEVRRIIEIQAVILAAQRRTEQDIANIELIIQRFDNAIENSNEPVGNLDYEFHMAIFRATHNLVLMQLVNPFYIMSESRRKHFFRDKERSRTSNAEHKLIFSALVDQDTKLAEELMTEHIGRVQRHYGL</sequence>
<dbReference type="GO" id="GO:0003677">
    <property type="term" value="F:DNA binding"/>
    <property type="evidence" value="ECO:0007669"/>
    <property type="project" value="UniProtKB-KW"/>
</dbReference>
<dbReference type="PANTHER" id="PTHR43537:SF5">
    <property type="entry name" value="UXU OPERON TRANSCRIPTIONAL REGULATOR"/>
    <property type="match status" value="1"/>
</dbReference>
<keyword evidence="6" id="KW-1185">Reference proteome</keyword>
<dbReference type="InterPro" id="IPR036390">
    <property type="entry name" value="WH_DNA-bd_sf"/>
</dbReference>
<dbReference type="CDD" id="cd07377">
    <property type="entry name" value="WHTH_GntR"/>
    <property type="match status" value="1"/>
</dbReference>
<dbReference type="SMART" id="SM00345">
    <property type="entry name" value="HTH_GNTR"/>
    <property type="match status" value="1"/>
</dbReference>
<feature type="domain" description="HTH gntR-type" evidence="4">
    <location>
        <begin position="6"/>
        <end position="74"/>
    </location>
</feature>
<dbReference type="PROSITE" id="PS50949">
    <property type="entry name" value="HTH_GNTR"/>
    <property type="match status" value="1"/>
</dbReference>
<evidence type="ECO:0000313" key="5">
    <source>
        <dbReference type="EMBL" id="PLC49547.1"/>
    </source>
</evidence>
<dbReference type="SUPFAM" id="SSF46785">
    <property type="entry name" value="Winged helix' DNA-binding domain"/>
    <property type="match status" value="1"/>
</dbReference>
<dbReference type="InterPro" id="IPR011711">
    <property type="entry name" value="GntR_C"/>
</dbReference>
<dbReference type="AlphaFoldDB" id="A0A2N4U3G9"/>
<evidence type="ECO:0000256" key="1">
    <source>
        <dbReference type="ARBA" id="ARBA00023015"/>
    </source>
</evidence>
<evidence type="ECO:0000259" key="4">
    <source>
        <dbReference type="PROSITE" id="PS50949"/>
    </source>
</evidence>
<dbReference type="SMART" id="SM00895">
    <property type="entry name" value="FCD"/>
    <property type="match status" value="1"/>
</dbReference>
<name>A0A2N4U3G9_9BURK</name>
<gene>
    <name evidence="5" type="ORF">CR159_13175</name>
</gene>
<keyword evidence="2" id="KW-0238">DNA-binding</keyword>
<dbReference type="Proteomes" id="UP000234190">
    <property type="component" value="Unassembled WGS sequence"/>
</dbReference>
<keyword evidence="1" id="KW-0805">Transcription regulation</keyword>
<dbReference type="Gene3D" id="1.10.10.10">
    <property type="entry name" value="Winged helix-like DNA-binding domain superfamily/Winged helix DNA-binding domain"/>
    <property type="match status" value="1"/>
</dbReference>
<organism evidence="5 6">
    <name type="scientific">Pollutimonas subterranea</name>
    <dbReference type="NCBI Taxonomy" id="2045210"/>
    <lineage>
        <taxon>Bacteria</taxon>
        <taxon>Pseudomonadati</taxon>
        <taxon>Pseudomonadota</taxon>
        <taxon>Betaproteobacteria</taxon>
        <taxon>Burkholderiales</taxon>
        <taxon>Alcaligenaceae</taxon>
        <taxon>Pollutimonas</taxon>
    </lineage>
</organism>
<dbReference type="PANTHER" id="PTHR43537">
    <property type="entry name" value="TRANSCRIPTIONAL REGULATOR, GNTR FAMILY"/>
    <property type="match status" value="1"/>
</dbReference>
<dbReference type="GO" id="GO:0003700">
    <property type="term" value="F:DNA-binding transcription factor activity"/>
    <property type="evidence" value="ECO:0007669"/>
    <property type="project" value="InterPro"/>
</dbReference>
<keyword evidence="3" id="KW-0804">Transcription</keyword>
<dbReference type="RefSeq" id="WP_102074420.1">
    <property type="nucleotide sequence ID" value="NZ_PDNW01000010.1"/>
</dbReference>
<dbReference type="Pfam" id="PF07729">
    <property type="entry name" value="FCD"/>
    <property type="match status" value="1"/>
</dbReference>
<evidence type="ECO:0000256" key="3">
    <source>
        <dbReference type="ARBA" id="ARBA00023163"/>
    </source>
</evidence>
<dbReference type="OrthoDB" id="5296437at2"/>
<proteinExistence type="predicted"/>
<comment type="caution">
    <text evidence="5">The sequence shown here is derived from an EMBL/GenBank/DDBJ whole genome shotgun (WGS) entry which is preliminary data.</text>
</comment>
<dbReference type="PRINTS" id="PR00035">
    <property type="entry name" value="HTHGNTR"/>
</dbReference>
<evidence type="ECO:0000313" key="6">
    <source>
        <dbReference type="Proteomes" id="UP000234190"/>
    </source>
</evidence>
<dbReference type="Gene3D" id="1.20.120.530">
    <property type="entry name" value="GntR ligand-binding domain-like"/>
    <property type="match status" value="1"/>
</dbReference>
<evidence type="ECO:0000256" key="2">
    <source>
        <dbReference type="ARBA" id="ARBA00023125"/>
    </source>
</evidence>
<dbReference type="SUPFAM" id="SSF48008">
    <property type="entry name" value="GntR ligand-binding domain-like"/>
    <property type="match status" value="1"/>
</dbReference>
<protein>
    <submittedName>
        <fullName evidence="5">GntR family transcriptional regulator</fullName>
    </submittedName>
</protein>